<organism evidence="5 6">
    <name type="scientific">Heliocybe sulcata</name>
    <dbReference type="NCBI Taxonomy" id="5364"/>
    <lineage>
        <taxon>Eukaryota</taxon>
        <taxon>Fungi</taxon>
        <taxon>Dikarya</taxon>
        <taxon>Basidiomycota</taxon>
        <taxon>Agaricomycotina</taxon>
        <taxon>Agaricomycetes</taxon>
        <taxon>Gloeophyllales</taxon>
        <taxon>Gloeophyllaceae</taxon>
        <taxon>Heliocybe</taxon>
    </lineage>
</organism>
<dbReference type="Proteomes" id="UP000305948">
    <property type="component" value="Unassembled WGS sequence"/>
</dbReference>
<dbReference type="EMBL" id="ML213509">
    <property type="protein sequence ID" value="TFK52240.1"/>
    <property type="molecule type" value="Genomic_DNA"/>
</dbReference>
<keyword evidence="1 2" id="KW-0539">Nucleus</keyword>
<keyword evidence="1 2" id="KW-0371">Homeobox</keyword>
<dbReference type="PROSITE" id="PS50071">
    <property type="entry name" value="HOMEOBOX_2"/>
    <property type="match status" value="1"/>
</dbReference>
<feature type="region of interest" description="Disordered" evidence="3">
    <location>
        <begin position="331"/>
        <end position="391"/>
    </location>
</feature>
<dbReference type="AlphaFoldDB" id="A0A5C3N4B1"/>
<feature type="DNA-binding region" description="Homeobox" evidence="1">
    <location>
        <begin position="44"/>
        <end position="103"/>
    </location>
</feature>
<protein>
    <recommendedName>
        <fullName evidence="4">Homeobox domain-containing protein</fullName>
    </recommendedName>
</protein>
<dbReference type="GO" id="GO:0005634">
    <property type="term" value="C:nucleus"/>
    <property type="evidence" value="ECO:0007669"/>
    <property type="project" value="UniProtKB-SubCell"/>
</dbReference>
<dbReference type="InterPro" id="IPR009057">
    <property type="entry name" value="Homeodomain-like_sf"/>
</dbReference>
<keyword evidence="1 2" id="KW-0238">DNA-binding</keyword>
<dbReference type="Pfam" id="PF00046">
    <property type="entry name" value="Homeodomain"/>
    <property type="match status" value="1"/>
</dbReference>
<dbReference type="Gene3D" id="1.10.10.60">
    <property type="entry name" value="Homeodomain-like"/>
    <property type="match status" value="1"/>
</dbReference>
<evidence type="ECO:0000313" key="5">
    <source>
        <dbReference type="EMBL" id="TFK52240.1"/>
    </source>
</evidence>
<name>A0A5C3N4B1_9AGAM</name>
<gene>
    <name evidence="5" type="ORF">OE88DRAFT_1378181</name>
</gene>
<dbReference type="OrthoDB" id="3259691at2759"/>
<sequence>MASTSQLVPLPARIVPRTRSWSARVLAEYEAEQSPPQLQEPPSKKRSAVVAAPWQLDILVSLFKQNQNPTEEQRQWVASKTDLEEKWIANWFQRQRNPRKRIQSLAKLTTGVADARALSASRSDTFDDPRATVLSRFEDALQKSNDTCYYKMSPEYPSSPDPFESHRHAGADAGASSLVFSTAINPIHLTTHAYPSFIQTPDIPTPQDTWTTPTFGDFPPPVGQAQEQGPPDISGFLFDRAPYERRLVGLGLSALPTSTSDQFSSNVSACAPQALRISPSQPEPLVFDFSAPLHVPAPPAVPISFPMRLSDLVSLTKRIRSTYAQDMAQAIKGSPDLNESSTSPRTALQTSSHEAVGDQEDYRLATSPNGPFTYIKTEDDGSSTEEEPEVITPQDEVDLVFPVMKRELSAAELSAALTERVLA</sequence>
<dbReference type="CDD" id="cd00086">
    <property type="entry name" value="homeodomain"/>
    <property type="match status" value="1"/>
</dbReference>
<evidence type="ECO:0000256" key="1">
    <source>
        <dbReference type="PROSITE-ProRule" id="PRU00108"/>
    </source>
</evidence>
<feature type="compositionally biased region" description="Acidic residues" evidence="3">
    <location>
        <begin position="380"/>
        <end position="389"/>
    </location>
</feature>
<dbReference type="GO" id="GO:0003677">
    <property type="term" value="F:DNA binding"/>
    <property type="evidence" value="ECO:0007669"/>
    <property type="project" value="UniProtKB-UniRule"/>
</dbReference>
<feature type="domain" description="Homeobox" evidence="4">
    <location>
        <begin position="42"/>
        <end position="102"/>
    </location>
</feature>
<proteinExistence type="predicted"/>
<feature type="compositionally biased region" description="Polar residues" evidence="3">
    <location>
        <begin position="337"/>
        <end position="353"/>
    </location>
</feature>
<reference evidence="5 6" key="1">
    <citation type="journal article" date="2019" name="Nat. Ecol. Evol.">
        <title>Megaphylogeny resolves global patterns of mushroom evolution.</title>
        <authorList>
            <person name="Varga T."/>
            <person name="Krizsan K."/>
            <person name="Foldi C."/>
            <person name="Dima B."/>
            <person name="Sanchez-Garcia M."/>
            <person name="Sanchez-Ramirez S."/>
            <person name="Szollosi G.J."/>
            <person name="Szarkandi J.G."/>
            <person name="Papp V."/>
            <person name="Albert L."/>
            <person name="Andreopoulos W."/>
            <person name="Angelini C."/>
            <person name="Antonin V."/>
            <person name="Barry K.W."/>
            <person name="Bougher N.L."/>
            <person name="Buchanan P."/>
            <person name="Buyck B."/>
            <person name="Bense V."/>
            <person name="Catcheside P."/>
            <person name="Chovatia M."/>
            <person name="Cooper J."/>
            <person name="Damon W."/>
            <person name="Desjardin D."/>
            <person name="Finy P."/>
            <person name="Geml J."/>
            <person name="Haridas S."/>
            <person name="Hughes K."/>
            <person name="Justo A."/>
            <person name="Karasinski D."/>
            <person name="Kautmanova I."/>
            <person name="Kiss B."/>
            <person name="Kocsube S."/>
            <person name="Kotiranta H."/>
            <person name="LaButti K.M."/>
            <person name="Lechner B.E."/>
            <person name="Liimatainen K."/>
            <person name="Lipzen A."/>
            <person name="Lukacs Z."/>
            <person name="Mihaltcheva S."/>
            <person name="Morgado L.N."/>
            <person name="Niskanen T."/>
            <person name="Noordeloos M.E."/>
            <person name="Ohm R.A."/>
            <person name="Ortiz-Santana B."/>
            <person name="Ovrebo C."/>
            <person name="Racz N."/>
            <person name="Riley R."/>
            <person name="Savchenko A."/>
            <person name="Shiryaev A."/>
            <person name="Soop K."/>
            <person name="Spirin V."/>
            <person name="Szebenyi C."/>
            <person name="Tomsovsky M."/>
            <person name="Tulloss R.E."/>
            <person name="Uehling J."/>
            <person name="Grigoriev I.V."/>
            <person name="Vagvolgyi C."/>
            <person name="Papp T."/>
            <person name="Martin F.M."/>
            <person name="Miettinen O."/>
            <person name="Hibbett D.S."/>
            <person name="Nagy L.G."/>
        </authorList>
    </citation>
    <scope>NUCLEOTIDE SEQUENCE [LARGE SCALE GENOMIC DNA]</scope>
    <source>
        <strain evidence="5 6">OMC1185</strain>
    </source>
</reference>
<keyword evidence="6" id="KW-1185">Reference proteome</keyword>
<evidence type="ECO:0000256" key="3">
    <source>
        <dbReference type="SAM" id="MobiDB-lite"/>
    </source>
</evidence>
<accession>A0A5C3N4B1</accession>
<evidence type="ECO:0000259" key="4">
    <source>
        <dbReference type="PROSITE" id="PS50071"/>
    </source>
</evidence>
<dbReference type="SMART" id="SM00389">
    <property type="entry name" value="HOX"/>
    <property type="match status" value="1"/>
</dbReference>
<dbReference type="InterPro" id="IPR001356">
    <property type="entry name" value="HD"/>
</dbReference>
<evidence type="ECO:0000313" key="6">
    <source>
        <dbReference type="Proteomes" id="UP000305948"/>
    </source>
</evidence>
<evidence type="ECO:0000256" key="2">
    <source>
        <dbReference type="RuleBase" id="RU000682"/>
    </source>
</evidence>
<comment type="subcellular location">
    <subcellularLocation>
        <location evidence="1 2">Nucleus</location>
    </subcellularLocation>
</comment>
<dbReference type="SUPFAM" id="SSF46689">
    <property type="entry name" value="Homeodomain-like"/>
    <property type="match status" value="1"/>
</dbReference>